<feature type="transmembrane region" description="Helical" evidence="7">
    <location>
        <begin position="240"/>
        <end position="258"/>
    </location>
</feature>
<accession>A0A401ZS93</accession>
<dbReference type="GO" id="GO:0055085">
    <property type="term" value="P:transmembrane transport"/>
    <property type="evidence" value="ECO:0007669"/>
    <property type="project" value="InterPro"/>
</dbReference>
<keyword evidence="3" id="KW-1003">Cell membrane</keyword>
<evidence type="ECO:0000313" key="9">
    <source>
        <dbReference type="EMBL" id="GCE09664.1"/>
    </source>
</evidence>
<sequence length="272" mass="31361">MLRLSYIWTYAILIILSFLILMPFLWLVSSSLKNEFQYFAIPIQWIPNPMQWSNYVEVFTQYNFAHYIFNSIWLAIFAVIATTFSSAIVAYGFARFRFRGRTPLFVLLLATMMIPSQMYTIPLYIIFRNLGWIDTYLPIIVPQLFGSAFNIFLFRQFFIGLPREIDEAARIDGCGSFRIFWNMILPQSRPVLIVVAIFTFLSSWRDAWGPLIYLSSDANRTVPLGLLFFSNPFKSVDPQLMAATLVALVVPVILYAIGQRYIDSGVSIADVK</sequence>
<protein>
    <submittedName>
        <fullName evidence="9">Sugar ABC transporter permease</fullName>
    </submittedName>
</protein>
<feature type="domain" description="ABC transmembrane type-1" evidence="8">
    <location>
        <begin position="68"/>
        <end position="258"/>
    </location>
</feature>
<reference evidence="10" key="1">
    <citation type="submission" date="2018-12" db="EMBL/GenBank/DDBJ databases">
        <title>Tengunoibacter tsumagoiensis gen. nov., sp. nov., Dictyobacter kobayashii sp. nov., D. alpinus sp. nov., and D. joshuensis sp. nov. and description of Dictyobacteraceae fam. nov. within the order Ktedonobacterales isolated from Tengu-no-mugimeshi.</title>
        <authorList>
            <person name="Wang C.M."/>
            <person name="Zheng Y."/>
            <person name="Sakai Y."/>
            <person name="Toyoda A."/>
            <person name="Minakuchi Y."/>
            <person name="Abe K."/>
            <person name="Yokota A."/>
            <person name="Yabe S."/>
        </authorList>
    </citation>
    <scope>NUCLEOTIDE SEQUENCE [LARGE SCALE GENOMIC DNA]</scope>
    <source>
        <strain evidence="10">S-27</strain>
    </source>
</reference>
<comment type="similarity">
    <text evidence="7">Belongs to the binding-protein-dependent transport system permease family.</text>
</comment>
<dbReference type="GO" id="GO:0005886">
    <property type="term" value="C:plasma membrane"/>
    <property type="evidence" value="ECO:0007669"/>
    <property type="project" value="UniProtKB-SubCell"/>
</dbReference>
<feature type="transmembrane region" description="Helical" evidence="7">
    <location>
        <begin position="139"/>
        <end position="158"/>
    </location>
</feature>
<dbReference type="PANTHER" id="PTHR43744">
    <property type="entry name" value="ABC TRANSPORTER PERMEASE PROTEIN MG189-RELATED-RELATED"/>
    <property type="match status" value="1"/>
</dbReference>
<feature type="transmembrane region" description="Helical" evidence="7">
    <location>
        <begin position="105"/>
        <end position="127"/>
    </location>
</feature>
<keyword evidence="6 7" id="KW-0472">Membrane</keyword>
<dbReference type="InterPro" id="IPR000515">
    <property type="entry name" value="MetI-like"/>
</dbReference>
<comment type="caution">
    <text evidence="9">The sequence shown here is derived from an EMBL/GenBank/DDBJ whole genome shotgun (WGS) entry which is preliminary data.</text>
</comment>
<gene>
    <name evidence="9" type="ORF">KDAU_69930</name>
</gene>
<organism evidence="9 10">
    <name type="scientific">Dictyobacter aurantiacus</name>
    <dbReference type="NCBI Taxonomy" id="1936993"/>
    <lineage>
        <taxon>Bacteria</taxon>
        <taxon>Bacillati</taxon>
        <taxon>Chloroflexota</taxon>
        <taxon>Ktedonobacteria</taxon>
        <taxon>Ktedonobacterales</taxon>
        <taxon>Dictyobacteraceae</taxon>
        <taxon>Dictyobacter</taxon>
    </lineage>
</organism>
<name>A0A401ZS93_9CHLR</name>
<comment type="subcellular location">
    <subcellularLocation>
        <location evidence="1 7">Cell membrane</location>
        <topology evidence="1 7">Multi-pass membrane protein</topology>
    </subcellularLocation>
</comment>
<feature type="transmembrane region" description="Helical" evidence="7">
    <location>
        <begin position="72"/>
        <end position="93"/>
    </location>
</feature>
<dbReference type="PROSITE" id="PS50928">
    <property type="entry name" value="ABC_TM1"/>
    <property type="match status" value="1"/>
</dbReference>
<keyword evidence="10" id="KW-1185">Reference proteome</keyword>
<evidence type="ECO:0000256" key="5">
    <source>
        <dbReference type="ARBA" id="ARBA00022989"/>
    </source>
</evidence>
<dbReference type="PANTHER" id="PTHR43744:SF8">
    <property type="entry name" value="SN-GLYCEROL-3-PHOSPHATE TRANSPORT SYSTEM PERMEASE PROTEIN UGPE"/>
    <property type="match status" value="1"/>
</dbReference>
<evidence type="ECO:0000256" key="4">
    <source>
        <dbReference type="ARBA" id="ARBA00022692"/>
    </source>
</evidence>
<dbReference type="EMBL" id="BIFQ01000002">
    <property type="protein sequence ID" value="GCE09664.1"/>
    <property type="molecule type" value="Genomic_DNA"/>
</dbReference>
<evidence type="ECO:0000256" key="3">
    <source>
        <dbReference type="ARBA" id="ARBA00022475"/>
    </source>
</evidence>
<feature type="transmembrane region" description="Helical" evidence="7">
    <location>
        <begin position="179"/>
        <end position="201"/>
    </location>
</feature>
<dbReference type="AlphaFoldDB" id="A0A401ZS93"/>
<evidence type="ECO:0000256" key="7">
    <source>
        <dbReference type="RuleBase" id="RU363032"/>
    </source>
</evidence>
<dbReference type="Proteomes" id="UP000287224">
    <property type="component" value="Unassembled WGS sequence"/>
</dbReference>
<evidence type="ECO:0000313" key="10">
    <source>
        <dbReference type="Proteomes" id="UP000287224"/>
    </source>
</evidence>
<evidence type="ECO:0000256" key="1">
    <source>
        <dbReference type="ARBA" id="ARBA00004651"/>
    </source>
</evidence>
<feature type="transmembrane region" description="Helical" evidence="7">
    <location>
        <begin position="7"/>
        <end position="28"/>
    </location>
</feature>
<proteinExistence type="inferred from homology"/>
<keyword evidence="4 7" id="KW-0812">Transmembrane</keyword>
<dbReference type="InterPro" id="IPR035906">
    <property type="entry name" value="MetI-like_sf"/>
</dbReference>
<keyword evidence="2 7" id="KW-0813">Transport</keyword>
<evidence type="ECO:0000256" key="2">
    <source>
        <dbReference type="ARBA" id="ARBA00022448"/>
    </source>
</evidence>
<evidence type="ECO:0000256" key="6">
    <source>
        <dbReference type="ARBA" id="ARBA00023136"/>
    </source>
</evidence>
<dbReference type="Pfam" id="PF00528">
    <property type="entry name" value="BPD_transp_1"/>
    <property type="match status" value="1"/>
</dbReference>
<dbReference type="SUPFAM" id="SSF161098">
    <property type="entry name" value="MetI-like"/>
    <property type="match status" value="1"/>
</dbReference>
<evidence type="ECO:0000259" key="8">
    <source>
        <dbReference type="PROSITE" id="PS50928"/>
    </source>
</evidence>
<dbReference type="CDD" id="cd06261">
    <property type="entry name" value="TM_PBP2"/>
    <property type="match status" value="1"/>
</dbReference>
<keyword evidence="5 7" id="KW-1133">Transmembrane helix</keyword>
<dbReference type="Gene3D" id="1.10.3720.10">
    <property type="entry name" value="MetI-like"/>
    <property type="match status" value="1"/>
</dbReference>